<dbReference type="PANTHER" id="PTHR33406">
    <property type="entry name" value="MEMBRANE PROTEIN MJ1562-RELATED"/>
    <property type="match status" value="1"/>
</dbReference>
<feature type="transmembrane region" description="Helical" evidence="6">
    <location>
        <begin position="445"/>
        <end position="465"/>
    </location>
</feature>
<keyword evidence="2" id="KW-1003">Cell membrane</keyword>
<protein>
    <submittedName>
        <fullName evidence="8">Exporter of the RND superfamily protein-like protein</fullName>
    </submittedName>
</protein>
<feature type="transmembrane region" description="Helical" evidence="6">
    <location>
        <begin position="34"/>
        <end position="54"/>
    </location>
</feature>
<feature type="transmembrane region" description="Helical" evidence="6">
    <location>
        <begin position="308"/>
        <end position="329"/>
    </location>
</feature>
<evidence type="ECO:0000313" key="9">
    <source>
        <dbReference type="Proteomes" id="UP000008561"/>
    </source>
</evidence>
<dbReference type="InterPro" id="IPR050545">
    <property type="entry name" value="Mycobact_MmpL"/>
</dbReference>
<dbReference type="SUPFAM" id="SSF82866">
    <property type="entry name" value="Multidrug efflux transporter AcrB transmembrane domain"/>
    <property type="match status" value="2"/>
</dbReference>
<proteinExistence type="predicted"/>
<name>A8ZUK7_DESOH</name>
<dbReference type="PROSITE" id="PS50156">
    <property type="entry name" value="SSD"/>
    <property type="match status" value="2"/>
</dbReference>
<dbReference type="Gene3D" id="1.20.1640.10">
    <property type="entry name" value="Multidrug efflux transporter AcrB transmembrane domain"/>
    <property type="match status" value="2"/>
</dbReference>
<feature type="transmembrane region" description="Helical" evidence="6">
    <location>
        <begin position="672"/>
        <end position="692"/>
    </location>
</feature>
<feature type="domain" description="SSD" evidence="7">
    <location>
        <begin position="285"/>
        <end position="407"/>
    </location>
</feature>
<evidence type="ECO:0000259" key="7">
    <source>
        <dbReference type="PROSITE" id="PS50156"/>
    </source>
</evidence>
<feature type="transmembrane region" description="Helical" evidence="6">
    <location>
        <begin position="698"/>
        <end position="716"/>
    </location>
</feature>
<feature type="domain" description="SSD" evidence="7">
    <location>
        <begin position="670"/>
        <end position="797"/>
    </location>
</feature>
<sequence>MNNDAHGYAFKTGRVDLLNRWFERIGGGAYHYRWAVLLLCAVLLCCGAWAASLVRFDNSFKSYFDQNDPAYKAFLEFREVFGSDEISYILYQAPDAAHGIWNMEVMQKIRDLTRRLKQEVPFVKEVTSLANAEFVEGVEGDLLVHDVLEDFPETQAALLAIRQKILNKPIYINGLVSRDGTYGAILVEMEKASVDALEEIRFDPGKGDALENLYPQVTYDRIETILAMPEYEGIRFYHTGDVPLNAAYNRISQQESTRLAIISFAVIGGVLLFFFRSVRGVAGPLVVVLCAMLASVGFMAVFSWDMDLMFIMLPALLVAVGVADAVHVLSEFNIYYQKYGDRKAAVKKALFLVGVPCLFTSLTTMAGFASMSISPIKAIKHFAIYSAVGVGAAFLLSVTMLVVFLSFGRRRKEPGRQDRQNRVSHLAAAFLGGLARCNVRYKTTILAGFAVIFVLSLAGMTRLQVDSNFISEFSKRAPIRQVTEHVDSVMGGSTSFSYVFDSGTPDGVTDPAFLKRIEALQRAAEKKPVVMKAYSVVDMIKDINREFHNGDPSYYRIPDTQEEAAQLLLVYEMSGGEELDDYLSGDFQKARLELRCQAVATSQYKSMVDELGTFLVSSGAEKEDLPVLAGMGTLWLTLLDYITKSQIIGFLVAFSVIAGMMCVVLGSVRVGLLSMVPNLTPVVITLGLMGWAGIPLDYVKLLIASIAIGIAVDDTVHMVIRYRHEFARHRNYQEALLAAMLGVGRALLVTSVVLVAGFLVFTGSIMQTLSDFGILVACTIAVALLADFLLLPSLVLTLKPFGEENTV</sequence>
<dbReference type="Proteomes" id="UP000008561">
    <property type="component" value="Chromosome"/>
</dbReference>
<dbReference type="InterPro" id="IPR053958">
    <property type="entry name" value="HMGCR/SNAP/NPC1-like_SSD"/>
</dbReference>
<feature type="transmembrane region" description="Helical" evidence="6">
    <location>
        <begin position="349"/>
        <end position="370"/>
    </location>
</feature>
<dbReference type="OrthoDB" id="174814at2"/>
<feature type="transmembrane region" description="Helical" evidence="6">
    <location>
        <begin position="382"/>
        <end position="407"/>
    </location>
</feature>
<evidence type="ECO:0000256" key="6">
    <source>
        <dbReference type="SAM" id="Phobius"/>
    </source>
</evidence>
<comment type="subcellular location">
    <subcellularLocation>
        <location evidence="1">Cell membrane</location>
        <topology evidence="1">Multi-pass membrane protein</topology>
    </subcellularLocation>
</comment>
<dbReference type="InterPro" id="IPR004869">
    <property type="entry name" value="MMPL_dom"/>
</dbReference>
<evidence type="ECO:0000313" key="8">
    <source>
        <dbReference type="EMBL" id="ABW66420.1"/>
    </source>
</evidence>
<dbReference type="AlphaFoldDB" id="A8ZUK7"/>
<gene>
    <name evidence="8" type="ordered locus">Dole_0610</name>
</gene>
<dbReference type="PANTHER" id="PTHR33406:SF12">
    <property type="entry name" value="BLR2997 PROTEIN"/>
    <property type="match status" value="1"/>
</dbReference>
<dbReference type="Pfam" id="PF03176">
    <property type="entry name" value="MMPL"/>
    <property type="match status" value="1"/>
</dbReference>
<accession>A8ZUK7</accession>
<dbReference type="STRING" id="96561.Dole_0610"/>
<dbReference type="EMBL" id="CP000859">
    <property type="protein sequence ID" value="ABW66420.1"/>
    <property type="molecule type" value="Genomic_DNA"/>
</dbReference>
<feature type="transmembrane region" description="Helical" evidence="6">
    <location>
        <begin position="772"/>
        <end position="791"/>
    </location>
</feature>
<evidence type="ECO:0000256" key="5">
    <source>
        <dbReference type="ARBA" id="ARBA00023136"/>
    </source>
</evidence>
<keyword evidence="4 6" id="KW-1133">Transmembrane helix</keyword>
<dbReference type="KEGG" id="dol:Dole_0610"/>
<reference evidence="8 9" key="1">
    <citation type="submission" date="2007-10" db="EMBL/GenBank/DDBJ databases">
        <title>Complete sequence of Desulfococcus oleovorans Hxd3.</title>
        <authorList>
            <consortium name="US DOE Joint Genome Institute"/>
            <person name="Copeland A."/>
            <person name="Lucas S."/>
            <person name="Lapidus A."/>
            <person name="Barry K."/>
            <person name="Glavina del Rio T."/>
            <person name="Dalin E."/>
            <person name="Tice H."/>
            <person name="Pitluck S."/>
            <person name="Kiss H."/>
            <person name="Brettin T."/>
            <person name="Bruce D."/>
            <person name="Detter J.C."/>
            <person name="Han C."/>
            <person name="Schmutz J."/>
            <person name="Larimer F."/>
            <person name="Land M."/>
            <person name="Hauser L."/>
            <person name="Kyrpides N."/>
            <person name="Kim E."/>
            <person name="Wawrik B."/>
            <person name="Richardson P."/>
        </authorList>
    </citation>
    <scope>NUCLEOTIDE SEQUENCE [LARGE SCALE GENOMIC DNA]</scope>
    <source>
        <strain evidence="9">DSM 6200 / JCM 39069 / Hxd3</strain>
    </source>
</reference>
<keyword evidence="5 6" id="KW-0472">Membrane</keyword>
<evidence type="ECO:0000256" key="2">
    <source>
        <dbReference type="ARBA" id="ARBA00022475"/>
    </source>
</evidence>
<evidence type="ECO:0000256" key="4">
    <source>
        <dbReference type="ARBA" id="ARBA00022989"/>
    </source>
</evidence>
<organism evidence="8 9">
    <name type="scientific">Desulfosudis oleivorans (strain DSM 6200 / JCM 39069 / Hxd3)</name>
    <name type="common">Desulfococcus oleovorans</name>
    <dbReference type="NCBI Taxonomy" id="96561"/>
    <lineage>
        <taxon>Bacteria</taxon>
        <taxon>Pseudomonadati</taxon>
        <taxon>Thermodesulfobacteriota</taxon>
        <taxon>Desulfobacteria</taxon>
        <taxon>Desulfobacterales</taxon>
        <taxon>Desulfosudaceae</taxon>
        <taxon>Desulfosudis</taxon>
    </lineage>
</organism>
<feature type="transmembrane region" description="Helical" evidence="6">
    <location>
        <begin position="282"/>
        <end position="302"/>
    </location>
</feature>
<dbReference type="eggNOG" id="COG1033">
    <property type="taxonomic scope" value="Bacteria"/>
</dbReference>
<evidence type="ECO:0000256" key="1">
    <source>
        <dbReference type="ARBA" id="ARBA00004651"/>
    </source>
</evidence>
<dbReference type="InterPro" id="IPR000731">
    <property type="entry name" value="SSD"/>
</dbReference>
<dbReference type="HOGENOM" id="CLU_008861_3_0_7"/>
<keyword evidence="9" id="KW-1185">Reference proteome</keyword>
<keyword evidence="3 6" id="KW-0812">Transmembrane</keyword>
<feature type="transmembrane region" description="Helical" evidence="6">
    <location>
        <begin position="259"/>
        <end position="275"/>
    </location>
</feature>
<evidence type="ECO:0000256" key="3">
    <source>
        <dbReference type="ARBA" id="ARBA00022692"/>
    </source>
</evidence>
<dbReference type="Pfam" id="PF12349">
    <property type="entry name" value="Sterol-sensing"/>
    <property type="match status" value="1"/>
</dbReference>
<dbReference type="RefSeq" id="WP_012174039.1">
    <property type="nucleotide sequence ID" value="NC_009943.1"/>
</dbReference>
<dbReference type="GO" id="GO:0005886">
    <property type="term" value="C:plasma membrane"/>
    <property type="evidence" value="ECO:0007669"/>
    <property type="project" value="UniProtKB-SubCell"/>
</dbReference>
<feature type="transmembrane region" description="Helical" evidence="6">
    <location>
        <begin position="647"/>
        <end position="665"/>
    </location>
</feature>
<feature type="transmembrane region" description="Helical" evidence="6">
    <location>
        <begin position="736"/>
        <end position="760"/>
    </location>
</feature>